<name>A0A372JF81_9ACTN</name>
<keyword evidence="3" id="KW-1185">Reference proteome</keyword>
<feature type="compositionally biased region" description="Low complexity" evidence="1">
    <location>
        <begin position="16"/>
        <end position="34"/>
    </location>
</feature>
<dbReference type="EMBL" id="QURH01000741">
    <property type="protein sequence ID" value="RFU38657.1"/>
    <property type="molecule type" value="Genomic_DNA"/>
</dbReference>
<comment type="caution">
    <text evidence="2">The sequence shown here is derived from an EMBL/GenBank/DDBJ whole genome shotgun (WGS) entry which is preliminary data.</text>
</comment>
<proteinExistence type="predicted"/>
<sequence>MAVACGSRSSMTAVAAANGSGSSATVARSGPSRSPRVRVERGSSFSAAFSGPAWTSGVSHTAVPAAAAYRLNSSLPHANTRIIPAA</sequence>
<feature type="region of interest" description="Disordered" evidence="1">
    <location>
        <begin position="16"/>
        <end position="39"/>
    </location>
</feature>
<reference evidence="2 3" key="1">
    <citation type="submission" date="2018-08" db="EMBL/GenBank/DDBJ databases">
        <title>Actinomadura jelena sp. nov., a novel Actinomycete isolated from soil in Chad.</title>
        <authorList>
            <person name="Shi L."/>
        </authorList>
    </citation>
    <scope>NUCLEOTIDE SEQUENCE [LARGE SCALE GENOMIC DNA]</scope>
    <source>
        <strain evidence="2 3">NEAU-G17</strain>
    </source>
</reference>
<accession>A0A372JF81</accession>
<organism evidence="2 3">
    <name type="scientific">Actinomadura logoneensis</name>
    <dbReference type="NCBI Taxonomy" id="2293572"/>
    <lineage>
        <taxon>Bacteria</taxon>
        <taxon>Bacillati</taxon>
        <taxon>Actinomycetota</taxon>
        <taxon>Actinomycetes</taxon>
        <taxon>Streptosporangiales</taxon>
        <taxon>Thermomonosporaceae</taxon>
        <taxon>Actinomadura</taxon>
    </lineage>
</organism>
<evidence type="ECO:0000313" key="3">
    <source>
        <dbReference type="Proteomes" id="UP000261811"/>
    </source>
</evidence>
<gene>
    <name evidence="2" type="ORF">DZF91_26530</name>
</gene>
<dbReference type="Proteomes" id="UP000261811">
    <property type="component" value="Unassembled WGS sequence"/>
</dbReference>
<dbReference type="AlphaFoldDB" id="A0A372JF81"/>
<evidence type="ECO:0000256" key="1">
    <source>
        <dbReference type="SAM" id="MobiDB-lite"/>
    </source>
</evidence>
<protein>
    <submittedName>
        <fullName evidence="2">Uncharacterized protein</fullName>
    </submittedName>
</protein>
<evidence type="ECO:0000313" key="2">
    <source>
        <dbReference type="EMBL" id="RFU38657.1"/>
    </source>
</evidence>